<protein>
    <submittedName>
        <fullName evidence="3">Cytochrome P450</fullName>
    </submittedName>
</protein>
<dbReference type="InterPro" id="IPR002397">
    <property type="entry name" value="Cyt_P450_B"/>
</dbReference>
<dbReference type="InterPro" id="IPR036396">
    <property type="entry name" value="Cyt_P450_sf"/>
</dbReference>
<dbReference type="PROSITE" id="PS00086">
    <property type="entry name" value="CYTOCHROME_P450"/>
    <property type="match status" value="1"/>
</dbReference>
<evidence type="ECO:0000256" key="1">
    <source>
        <dbReference type="ARBA" id="ARBA00010617"/>
    </source>
</evidence>
<dbReference type="SUPFAM" id="SSF48264">
    <property type="entry name" value="Cytochrome P450"/>
    <property type="match status" value="1"/>
</dbReference>
<dbReference type="PRINTS" id="PR00385">
    <property type="entry name" value="P450"/>
</dbReference>
<dbReference type="InterPro" id="IPR017972">
    <property type="entry name" value="Cyt_P450_CS"/>
</dbReference>
<comment type="similarity">
    <text evidence="1 2">Belongs to the cytochrome P450 family.</text>
</comment>
<dbReference type="PANTHER" id="PTHR46696">
    <property type="entry name" value="P450, PUTATIVE (EUROFUNG)-RELATED"/>
    <property type="match status" value="1"/>
</dbReference>
<dbReference type="RefSeq" id="WP_378239528.1">
    <property type="nucleotide sequence ID" value="NZ_JBHRWK010000020.1"/>
</dbReference>
<evidence type="ECO:0000313" key="3">
    <source>
        <dbReference type="EMBL" id="MFC3450794.1"/>
    </source>
</evidence>
<keyword evidence="2" id="KW-0560">Oxidoreductase</keyword>
<keyword evidence="2" id="KW-0408">Iron</keyword>
<keyword evidence="2" id="KW-0349">Heme</keyword>
<dbReference type="PANTHER" id="PTHR46696:SF1">
    <property type="entry name" value="CYTOCHROME P450 YJIB-RELATED"/>
    <property type="match status" value="1"/>
</dbReference>
<dbReference type="EMBL" id="JBHRWK010000020">
    <property type="protein sequence ID" value="MFC3450794.1"/>
    <property type="molecule type" value="Genomic_DNA"/>
</dbReference>
<name>A0ABV7NYE2_9PSEU</name>
<keyword evidence="2" id="KW-0503">Monooxygenase</keyword>
<dbReference type="Pfam" id="PF00067">
    <property type="entry name" value="p450"/>
    <property type="match status" value="1"/>
</dbReference>
<proteinExistence type="inferred from homology"/>
<keyword evidence="2" id="KW-0479">Metal-binding</keyword>
<organism evidence="3 4">
    <name type="scientific">Amycolatopsis speibonae</name>
    <dbReference type="NCBI Taxonomy" id="1450224"/>
    <lineage>
        <taxon>Bacteria</taxon>
        <taxon>Bacillati</taxon>
        <taxon>Actinomycetota</taxon>
        <taxon>Actinomycetes</taxon>
        <taxon>Pseudonocardiales</taxon>
        <taxon>Pseudonocardiaceae</taxon>
        <taxon>Amycolatopsis</taxon>
    </lineage>
</organism>
<dbReference type="InterPro" id="IPR001128">
    <property type="entry name" value="Cyt_P450"/>
</dbReference>
<sequence>MHTIDYSADQLLRRLFSVSGRRDPYPWLNRLREEHPVHRTESDVVVFSEYATVSAITRDPVFAVKDATWLDEHLLGWRDNAGMRLFYTSPVVHNGQNHQRLRRAMAPAFVPARHRRLTQVMSRELENRLDALGARADLHTDLTLPMTLAVICEVTGLPVEQGVRVYELIQPLLGLLDPYVSARKADSAHEAAVELEPYLSALVAGSRRTLRDDLVSRVSTLADEEAVPALFLALAAGFDTTITLLDNMIRALLAGAERPVAPDANAVVNETLRYDPPLQLITRVARADTTVAGTRLAAGQEVMALLAAAQRDPAWFTDPDTFRLDRPAIPLVAFGGGAHYCLGAQLAKLAATLMLPALSRRYPRMRVAGAPQPNNRITLRGWTTVPVVLEP</sequence>
<reference evidence="4" key="1">
    <citation type="journal article" date="2019" name="Int. J. Syst. Evol. Microbiol.">
        <title>The Global Catalogue of Microorganisms (GCM) 10K type strain sequencing project: providing services to taxonomists for standard genome sequencing and annotation.</title>
        <authorList>
            <consortium name="The Broad Institute Genomics Platform"/>
            <consortium name="The Broad Institute Genome Sequencing Center for Infectious Disease"/>
            <person name="Wu L."/>
            <person name="Ma J."/>
        </authorList>
    </citation>
    <scope>NUCLEOTIDE SEQUENCE [LARGE SCALE GENOMIC DNA]</scope>
    <source>
        <strain evidence="4">CGMCC 4.7676</strain>
    </source>
</reference>
<dbReference type="Gene3D" id="1.10.630.10">
    <property type="entry name" value="Cytochrome P450"/>
    <property type="match status" value="1"/>
</dbReference>
<gene>
    <name evidence="3" type="ORF">ACFOSH_15275</name>
</gene>
<dbReference type="PRINTS" id="PR00359">
    <property type="entry name" value="BP450"/>
</dbReference>
<evidence type="ECO:0000256" key="2">
    <source>
        <dbReference type="RuleBase" id="RU000461"/>
    </source>
</evidence>
<comment type="caution">
    <text evidence="3">The sequence shown here is derived from an EMBL/GenBank/DDBJ whole genome shotgun (WGS) entry which is preliminary data.</text>
</comment>
<evidence type="ECO:0000313" key="4">
    <source>
        <dbReference type="Proteomes" id="UP001595645"/>
    </source>
</evidence>
<dbReference type="Proteomes" id="UP001595645">
    <property type="component" value="Unassembled WGS sequence"/>
</dbReference>
<accession>A0ABV7NYE2</accession>
<keyword evidence="4" id="KW-1185">Reference proteome</keyword>